<dbReference type="RefSeq" id="WP_281794020.1">
    <property type="nucleotide sequence ID" value="NZ_BSDR01000001.1"/>
</dbReference>
<keyword evidence="1" id="KW-0378">Hydrolase</keyword>
<comment type="caution">
    <text evidence="3">The sequence shown here is derived from an EMBL/GenBank/DDBJ whole genome shotgun (WGS) entry which is preliminary data.</text>
</comment>
<protein>
    <recommendedName>
        <fullName evidence="2">GAF domain-containing protein</fullName>
    </recommendedName>
</protein>
<sequence length="349" mass="39388">MNRENDYFKAICKVSRAFWTTLNHDELLHLIVDSAIDTMKVKAALLFLLDEEKEEFLPVAQRGLSENYLRSGFTAPRKLVFFLEKENYLFVEDATSDTRLDNLEVKKQEGIASILVVPMRVKGGKLIGGLCLYTGSPRVFTQAEIDFLMAMGEQASMAIEHARLFGKIKQNTGILLDLAVNIQSSLDLKKILHILTADVAEYFKVKASSILLVNENRNTLDFVASYGLSEEYLKRGPLTLDKSVQETLAGELVVVRDALTDERVQHKKEKEKEGIVSILSIPIKAGEKVIGVMRLYSGTRREFTEEEILFGTVLAHLGGLAIQNASLYLMLESDVKDLRENIWSHRAWF</sequence>
<dbReference type="GO" id="GO:0016791">
    <property type="term" value="F:phosphatase activity"/>
    <property type="evidence" value="ECO:0007669"/>
    <property type="project" value="TreeGrafter"/>
</dbReference>
<accession>A0A9W6D4B2</accession>
<dbReference type="PANTHER" id="PTHR43156">
    <property type="entry name" value="STAGE II SPORULATION PROTEIN E-RELATED"/>
    <property type="match status" value="1"/>
</dbReference>
<dbReference type="Pfam" id="PF13185">
    <property type="entry name" value="GAF_2"/>
    <property type="match status" value="1"/>
</dbReference>
<gene>
    <name evidence="3" type="ORF">DAMNIGENAA_20770</name>
</gene>
<evidence type="ECO:0000313" key="3">
    <source>
        <dbReference type="EMBL" id="GLI34644.1"/>
    </source>
</evidence>
<dbReference type="InterPro" id="IPR029016">
    <property type="entry name" value="GAF-like_dom_sf"/>
</dbReference>
<dbReference type="Pfam" id="PF01590">
    <property type="entry name" value="GAF"/>
    <property type="match status" value="1"/>
</dbReference>
<evidence type="ECO:0000313" key="4">
    <source>
        <dbReference type="Proteomes" id="UP001144372"/>
    </source>
</evidence>
<feature type="domain" description="GAF" evidence="2">
    <location>
        <begin position="23"/>
        <end position="169"/>
    </location>
</feature>
<organism evidence="3 4">
    <name type="scientific">Desulforhabdus amnigena</name>
    <dbReference type="NCBI Taxonomy" id="40218"/>
    <lineage>
        <taxon>Bacteria</taxon>
        <taxon>Pseudomonadati</taxon>
        <taxon>Thermodesulfobacteriota</taxon>
        <taxon>Syntrophobacteria</taxon>
        <taxon>Syntrophobacterales</taxon>
        <taxon>Syntrophobacteraceae</taxon>
        <taxon>Desulforhabdus</taxon>
    </lineage>
</organism>
<dbReference type="Gene3D" id="3.30.450.40">
    <property type="match status" value="2"/>
</dbReference>
<dbReference type="SUPFAM" id="SSF55781">
    <property type="entry name" value="GAF domain-like"/>
    <property type="match status" value="2"/>
</dbReference>
<dbReference type="InterPro" id="IPR003018">
    <property type="entry name" value="GAF"/>
</dbReference>
<name>A0A9W6D4B2_9BACT</name>
<proteinExistence type="predicted"/>
<evidence type="ECO:0000259" key="2">
    <source>
        <dbReference type="SMART" id="SM00065"/>
    </source>
</evidence>
<dbReference type="AlphaFoldDB" id="A0A9W6D4B2"/>
<dbReference type="Proteomes" id="UP001144372">
    <property type="component" value="Unassembled WGS sequence"/>
</dbReference>
<feature type="domain" description="GAF" evidence="2">
    <location>
        <begin position="187"/>
        <end position="332"/>
    </location>
</feature>
<evidence type="ECO:0000256" key="1">
    <source>
        <dbReference type="ARBA" id="ARBA00022801"/>
    </source>
</evidence>
<reference evidence="3" key="1">
    <citation type="submission" date="2022-12" db="EMBL/GenBank/DDBJ databases">
        <title>Reference genome sequencing for broad-spectrum identification of bacterial and archaeal isolates by mass spectrometry.</title>
        <authorList>
            <person name="Sekiguchi Y."/>
            <person name="Tourlousse D.M."/>
        </authorList>
    </citation>
    <scope>NUCLEOTIDE SEQUENCE</scope>
    <source>
        <strain evidence="3">ASRB1</strain>
    </source>
</reference>
<dbReference type="SMART" id="SM00065">
    <property type="entry name" value="GAF"/>
    <property type="match status" value="2"/>
</dbReference>
<keyword evidence="4" id="KW-1185">Reference proteome</keyword>
<dbReference type="EMBL" id="BSDR01000001">
    <property type="protein sequence ID" value="GLI34644.1"/>
    <property type="molecule type" value="Genomic_DNA"/>
</dbReference>
<dbReference type="InterPro" id="IPR052016">
    <property type="entry name" value="Bact_Sigma-Reg"/>
</dbReference>
<dbReference type="PANTHER" id="PTHR43156:SF2">
    <property type="entry name" value="STAGE II SPORULATION PROTEIN E"/>
    <property type="match status" value="1"/>
</dbReference>